<dbReference type="EC" id="6.1.1.6" evidence="7"/>
<evidence type="ECO:0000259" key="10">
    <source>
        <dbReference type="PROSITE" id="PS50862"/>
    </source>
</evidence>
<comment type="subunit">
    <text evidence="7">Homodimer.</text>
</comment>
<dbReference type="InterPro" id="IPR044136">
    <property type="entry name" value="Lys-tRNA-ligase_II_N"/>
</dbReference>
<dbReference type="Proteomes" id="UP000033935">
    <property type="component" value="Unassembled WGS sequence"/>
</dbReference>
<comment type="cofactor">
    <cofactor evidence="7 8">
        <name>Mg(2+)</name>
        <dbReference type="ChEBI" id="CHEBI:18420"/>
    </cofactor>
    <text evidence="7 8">Binds 3 Mg(2+) ions per subunit.</text>
</comment>
<dbReference type="GO" id="GO:0000287">
    <property type="term" value="F:magnesium ion binding"/>
    <property type="evidence" value="ECO:0007669"/>
    <property type="project" value="UniProtKB-UniRule"/>
</dbReference>
<comment type="similarity">
    <text evidence="7">Belongs to the class-II aminoacyl-tRNA synthetase family.</text>
</comment>
<accession>A0A0G0MW22</accession>
<evidence type="ECO:0000256" key="8">
    <source>
        <dbReference type="RuleBase" id="RU000336"/>
    </source>
</evidence>
<dbReference type="Gene3D" id="2.40.50.140">
    <property type="entry name" value="Nucleic acid-binding proteins"/>
    <property type="match status" value="1"/>
</dbReference>
<dbReference type="InterPro" id="IPR012340">
    <property type="entry name" value="NA-bd_OB-fold"/>
</dbReference>
<dbReference type="SUPFAM" id="SSF50249">
    <property type="entry name" value="Nucleic acid-binding proteins"/>
    <property type="match status" value="1"/>
</dbReference>
<dbReference type="GO" id="GO:0006430">
    <property type="term" value="P:lysyl-tRNA aminoacylation"/>
    <property type="evidence" value="ECO:0007669"/>
    <property type="project" value="UniProtKB-UniRule"/>
</dbReference>
<dbReference type="Gene3D" id="3.30.930.10">
    <property type="entry name" value="Bira Bifunctional Protein, Domain 2"/>
    <property type="match status" value="1"/>
</dbReference>
<comment type="caution">
    <text evidence="11">The sequence shown here is derived from an EMBL/GenBank/DDBJ whole genome shotgun (WGS) entry which is preliminary data.</text>
</comment>
<dbReference type="PANTHER" id="PTHR42918">
    <property type="entry name" value="LYSYL-TRNA SYNTHETASE"/>
    <property type="match status" value="1"/>
</dbReference>
<keyword evidence="3 7" id="KW-0547">Nucleotide-binding</keyword>
<dbReference type="InterPro" id="IPR004365">
    <property type="entry name" value="NA-bd_OB_tRNA"/>
</dbReference>
<sequence length="494" mass="57188">MTQEEQDRTGRLNNLLAQGVNPYPSKGERTHVIENFLEIFDELRQNNQTTKLLGRILLLRRHGGLTFAQLQDETGAVQIVLRKDILTESVYSFFHKTIDLGDFVEVTGITFITKKGEHSLEVTQYKLLSKAILPLPEKWHGLNDIEMRFRKRYLDLILNKEVRDRLRARTKIISSIRHLLDSRGFLEVETPTLQPVYGGGFARPFVTHHNALDADFYLRISDEMYLKRLLVGGFEKIYEITKVFRNEGIDRDHNPEFTMFEAQIAYENYEYGMELFEEIFENAAKATFGTTQIQHEETLIELKRPWKKMRLIDAVEEIGGISKDIWECLEKARECLLHKIPTRKLQELKRIQTSGELLAFAFEELVEEKLIQPTLIFDYPIEVSPLAKKCPNDPKYVERFEAFALGSEIGNNYSELNDPKDLEKRFVEEKDREKAGFDEAHQTDMDYLEAIKHGMPPACGLGIGIDRMVMLLTGAKNIKEVILFPTLKPEQDSV</sequence>
<dbReference type="CDD" id="cd04322">
    <property type="entry name" value="LysRS_N"/>
    <property type="match status" value="1"/>
</dbReference>
<feature type="domain" description="Aminoacyl-transfer RNA synthetases class-II family profile" evidence="10">
    <location>
        <begin position="166"/>
        <end position="489"/>
    </location>
</feature>
<dbReference type="CDD" id="cd00775">
    <property type="entry name" value="LysRS_core"/>
    <property type="match status" value="1"/>
</dbReference>
<protein>
    <recommendedName>
        <fullName evidence="7">Lysine--tRNA ligase</fullName>
        <ecNumber evidence="7">6.1.1.6</ecNumber>
    </recommendedName>
    <alternativeName>
        <fullName evidence="7">Lysyl-tRNA synthetase</fullName>
        <shortName evidence="7">LysRS</shortName>
    </alternativeName>
</protein>
<reference evidence="11 12" key="1">
    <citation type="journal article" date="2015" name="Nature">
        <title>rRNA introns, odd ribosomes, and small enigmatic genomes across a large radiation of phyla.</title>
        <authorList>
            <person name="Brown C.T."/>
            <person name="Hug L.A."/>
            <person name="Thomas B.C."/>
            <person name="Sharon I."/>
            <person name="Castelle C.J."/>
            <person name="Singh A."/>
            <person name="Wilkins M.J."/>
            <person name="Williams K.H."/>
            <person name="Banfield J.F."/>
        </authorList>
    </citation>
    <scope>NUCLEOTIDE SEQUENCE [LARGE SCALE GENOMIC DNA]</scope>
</reference>
<feature type="compositionally biased region" description="Basic and acidic residues" evidence="9">
    <location>
        <begin position="1"/>
        <end position="10"/>
    </location>
</feature>
<feature type="binding site" evidence="7">
    <location>
        <position position="408"/>
    </location>
    <ligand>
        <name>Mg(2+)</name>
        <dbReference type="ChEBI" id="CHEBI:18420"/>
        <label>1</label>
    </ligand>
</feature>
<comment type="subcellular location">
    <subcellularLocation>
        <location evidence="7">Cytoplasm</location>
    </subcellularLocation>
</comment>
<evidence type="ECO:0000256" key="7">
    <source>
        <dbReference type="HAMAP-Rule" id="MF_00252"/>
    </source>
</evidence>
<dbReference type="HAMAP" id="MF_00252">
    <property type="entry name" value="Lys_tRNA_synth_class2"/>
    <property type="match status" value="1"/>
</dbReference>
<dbReference type="InterPro" id="IPR006195">
    <property type="entry name" value="aa-tRNA-synth_II"/>
</dbReference>
<evidence type="ECO:0000256" key="6">
    <source>
        <dbReference type="ARBA" id="ARBA00048573"/>
    </source>
</evidence>
<keyword evidence="1 7" id="KW-0436">Ligase</keyword>
<evidence type="ECO:0000313" key="12">
    <source>
        <dbReference type="Proteomes" id="UP000033935"/>
    </source>
</evidence>
<keyword evidence="7" id="KW-0648">Protein biosynthesis</keyword>
<evidence type="ECO:0000313" key="11">
    <source>
        <dbReference type="EMBL" id="KKR04606.1"/>
    </source>
</evidence>
<feature type="binding site" evidence="7">
    <location>
        <position position="408"/>
    </location>
    <ligand>
        <name>Mg(2+)</name>
        <dbReference type="ChEBI" id="CHEBI:18420"/>
        <label>2</label>
    </ligand>
</feature>
<dbReference type="Pfam" id="PF01336">
    <property type="entry name" value="tRNA_anti-codon"/>
    <property type="match status" value="1"/>
</dbReference>
<feature type="region of interest" description="Disordered" evidence="9">
    <location>
        <begin position="1"/>
        <end position="20"/>
    </location>
</feature>
<keyword evidence="2 7" id="KW-0479">Metal-binding</keyword>
<keyword evidence="7" id="KW-0963">Cytoplasm</keyword>
<organism evidence="11 12">
    <name type="scientific">Candidatus Uhrbacteria bacterium GW2011_GWF2_39_13</name>
    <dbReference type="NCBI Taxonomy" id="1618995"/>
    <lineage>
        <taxon>Bacteria</taxon>
        <taxon>Candidatus Uhriibacteriota</taxon>
    </lineage>
</organism>
<evidence type="ECO:0000256" key="2">
    <source>
        <dbReference type="ARBA" id="ARBA00022723"/>
    </source>
</evidence>
<evidence type="ECO:0000256" key="3">
    <source>
        <dbReference type="ARBA" id="ARBA00022741"/>
    </source>
</evidence>
<dbReference type="InterPro" id="IPR004364">
    <property type="entry name" value="Aa-tRNA-synt_II"/>
</dbReference>
<dbReference type="GO" id="GO:0004824">
    <property type="term" value="F:lysine-tRNA ligase activity"/>
    <property type="evidence" value="ECO:0007669"/>
    <property type="project" value="UniProtKB-UniRule"/>
</dbReference>
<keyword evidence="7 8" id="KW-0460">Magnesium</keyword>
<dbReference type="InterPro" id="IPR002313">
    <property type="entry name" value="Lys-tRNA-ligase_II"/>
</dbReference>
<dbReference type="PRINTS" id="PR00982">
    <property type="entry name" value="TRNASYNTHLYS"/>
</dbReference>
<evidence type="ECO:0000256" key="5">
    <source>
        <dbReference type="ARBA" id="ARBA00023146"/>
    </source>
</evidence>
<evidence type="ECO:0000256" key="4">
    <source>
        <dbReference type="ARBA" id="ARBA00022840"/>
    </source>
</evidence>
<name>A0A0G0MW22_9BACT</name>
<dbReference type="PATRIC" id="fig|1618995.3.peg.268"/>
<dbReference type="InterPro" id="IPR045864">
    <property type="entry name" value="aa-tRNA-synth_II/BPL/LPL"/>
</dbReference>
<gene>
    <name evidence="7" type="primary">lysS</name>
    <name evidence="11" type="ORF">UT30_C0005G0009</name>
</gene>
<dbReference type="GO" id="GO:0000049">
    <property type="term" value="F:tRNA binding"/>
    <property type="evidence" value="ECO:0007669"/>
    <property type="project" value="TreeGrafter"/>
</dbReference>
<keyword evidence="5 7" id="KW-0030">Aminoacyl-tRNA synthetase</keyword>
<dbReference type="GO" id="GO:0005524">
    <property type="term" value="F:ATP binding"/>
    <property type="evidence" value="ECO:0007669"/>
    <property type="project" value="UniProtKB-UniRule"/>
</dbReference>
<dbReference type="AlphaFoldDB" id="A0A0G0MW22"/>
<keyword evidence="4 7" id="KW-0067">ATP-binding</keyword>
<dbReference type="PROSITE" id="PS50862">
    <property type="entry name" value="AA_TRNA_LIGASE_II"/>
    <property type="match status" value="1"/>
</dbReference>
<comment type="catalytic activity">
    <reaction evidence="6 7 8">
        <text>tRNA(Lys) + L-lysine + ATP = L-lysyl-tRNA(Lys) + AMP + diphosphate</text>
        <dbReference type="Rhea" id="RHEA:20792"/>
        <dbReference type="Rhea" id="RHEA-COMP:9696"/>
        <dbReference type="Rhea" id="RHEA-COMP:9697"/>
        <dbReference type="ChEBI" id="CHEBI:30616"/>
        <dbReference type="ChEBI" id="CHEBI:32551"/>
        <dbReference type="ChEBI" id="CHEBI:33019"/>
        <dbReference type="ChEBI" id="CHEBI:78442"/>
        <dbReference type="ChEBI" id="CHEBI:78529"/>
        <dbReference type="ChEBI" id="CHEBI:456215"/>
        <dbReference type="EC" id="6.1.1.6"/>
    </reaction>
</comment>
<evidence type="ECO:0000256" key="9">
    <source>
        <dbReference type="SAM" id="MobiDB-lite"/>
    </source>
</evidence>
<proteinExistence type="inferred from homology"/>
<evidence type="ECO:0000256" key="1">
    <source>
        <dbReference type="ARBA" id="ARBA00022598"/>
    </source>
</evidence>
<dbReference type="InterPro" id="IPR018149">
    <property type="entry name" value="Lys-tRNA-synth_II_C"/>
</dbReference>
<dbReference type="SUPFAM" id="SSF55681">
    <property type="entry name" value="Class II aaRS and biotin synthetases"/>
    <property type="match status" value="1"/>
</dbReference>
<dbReference type="Pfam" id="PF00152">
    <property type="entry name" value="tRNA-synt_2"/>
    <property type="match status" value="1"/>
</dbReference>
<feature type="binding site" evidence="7">
    <location>
        <position position="401"/>
    </location>
    <ligand>
        <name>Mg(2+)</name>
        <dbReference type="ChEBI" id="CHEBI:18420"/>
        <label>1</label>
    </ligand>
</feature>
<dbReference type="PANTHER" id="PTHR42918:SF15">
    <property type="entry name" value="LYSINE--TRNA LIGASE, CHLOROPLASTIC_MITOCHONDRIAL"/>
    <property type="match status" value="1"/>
</dbReference>
<dbReference type="NCBIfam" id="NF001756">
    <property type="entry name" value="PRK00484.1"/>
    <property type="match status" value="1"/>
</dbReference>
<dbReference type="NCBIfam" id="TIGR00499">
    <property type="entry name" value="lysS_bact"/>
    <property type="match status" value="1"/>
</dbReference>
<dbReference type="EMBL" id="LBWG01000005">
    <property type="protein sequence ID" value="KKR04606.1"/>
    <property type="molecule type" value="Genomic_DNA"/>
</dbReference>
<dbReference type="GO" id="GO:0005829">
    <property type="term" value="C:cytosol"/>
    <property type="evidence" value="ECO:0007669"/>
    <property type="project" value="TreeGrafter"/>
</dbReference>